<dbReference type="Proteomes" id="UP001358417">
    <property type="component" value="Unassembled WGS sequence"/>
</dbReference>
<comment type="caution">
    <text evidence="2">The sequence shown here is derived from an EMBL/GenBank/DDBJ whole genome shotgun (WGS) entry which is preliminary data.</text>
</comment>
<dbReference type="GeneID" id="89971209"/>
<organism evidence="2 3">
    <name type="scientific">Exophiala bonariae</name>
    <dbReference type="NCBI Taxonomy" id="1690606"/>
    <lineage>
        <taxon>Eukaryota</taxon>
        <taxon>Fungi</taxon>
        <taxon>Dikarya</taxon>
        <taxon>Ascomycota</taxon>
        <taxon>Pezizomycotina</taxon>
        <taxon>Eurotiomycetes</taxon>
        <taxon>Chaetothyriomycetidae</taxon>
        <taxon>Chaetothyriales</taxon>
        <taxon>Herpotrichiellaceae</taxon>
        <taxon>Exophiala</taxon>
    </lineage>
</organism>
<dbReference type="Pfam" id="PF26607">
    <property type="entry name" value="DUF8189"/>
    <property type="match status" value="1"/>
</dbReference>
<dbReference type="InterPro" id="IPR058502">
    <property type="entry name" value="PLL-like_beta-prop"/>
</dbReference>
<dbReference type="AlphaFoldDB" id="A0AAV9N7H2"/>
<proteinExistence type="predicted"/>
<gene>
    <name evidence="2" type="ORF">LTR84_003015</name>
</gene>
<sequence>MAGATAGFASDSGMALGQLIYELTKPQHRLGDGHRLSVLIIINNDTDYTLQRSYSGFSYGQWHNGSKYPVSEGPVTIGPRSTGLCMAEQKKEGSMKGITGNLDYQIVSGIDQNRSRFLKMSFDNPNYSSTNTFSASTDATELTMDYNNPQGTDVDFEVSLTVSAENPIKVEGAYLSGSPSAVAHDDGKLYCFHRGQNNDDGLWYSVYEQSGTGNWNWRNEKNCGDARLCYSPSAISFKGKIYVFYQGTQKIGQLWYSVLSSDGTCSGPKRIENSGMSFSPSACVYRDKIYIFYQGYGENGIITYNSSSDAQNWEGEHKVENNTISESPSVVVHHDRLGCFYQGANYSGGLWSCDFNGVTWESHVNVGETLLSASPSVVFDKEKERFCVFHQASGGVHKIWCNKYDWKANKWSGDRPYFHLWTSTGPGAVIFQGKIFVFHEGGDHTLWYKLVPL</sequence>
<evidence type="ECO:0000313" key="2">
    <source>
        <dbReference type="EMBL" id="KAK5051363.1"/>
    </source>
</evidence>
<protein>
    <recommendedName>
        <fullName evidence="1">PLL-like beta propeller domain-containing protein</fullName>
    </recommendedName>
</protein>
<dbReference type="EMBL" id="JAVRRD010000015">
    <property type="protein sequence ID" value="KAK5051363.1"/>
    <property type="molecule type" value="Genomic_DNA"/>
</dbReference>
<dbReference type="Gene3D" id="2.120.10.70">
    <property type="entry name" value="Fucose-specific lectin"/>
    <property type="match status" value="1"/>
</dbReference>
<dbReference type="SUPFAM" id="SSF89372">
    <property type="entry name" value="Fucose-specific lectin"/>
    <property type="match status" value="2"/>
</dbReference>
<accession>A0AAV9N7H2</accession>
<name>A0AAV9N7H2_9EURO</name>
<evidence type="ECO:0000259" key="1">
    <source>
        <dbReference type="Pfam" id="PF26607"/>
    </source>
</evidence>
<feature type="domain" description="PLL-like beta propeller" evidence="1">
    <location>
        <begin position="177"/>
        <end position="448"/>
    </location>
</feature>
<keyword evidence="3" id="KW-1185">Reference proteome</keyword>
<evidence type="ECO:0000313" key="3">
    <source>
        <dbReference type="Proteomes" id="UP001358417"/>
    </source>
</evidence>
<dbReference type="RefSeq" id="XP_064705590.1">
    <property type="nucleotide sequence ID" value="XM_064846610.1"/>
</dbReference>
<dbReference type="Gene3D" id="2.60.270.50">
    <property type="match status" value="1"/>
</dbReference>
<reference evidence="2 3" key="1">
    <citation type="submission" date="2023-08" db="EMBL/GenBank/DDBJ databases">
        <title>Black Yeasts Isolated from many extreme environments.</title>
        <authorList>
            <person name="Coleine C."/>
            <person name="Stajich J.E."/>
            <person name="Selbmann L."/>
        </authorList>
    </citation>
    <scope>NUCLEOTIDE SEQUENCE [LARGE SCALE GENOMIC DNA]</scope>
    <source>
        <strain evidence="2 3">CCFEE 5792</strain>
    </source>
</reference>